<dbReference type="Gene3D" id="3.30.710.10">
    <property type="entry name" value="Potassium Channel Kv1.1, Chain A"/>
    <property type="match status" value="1"/>
</dbReference>
<evidence type="ECO:0000313" key="3">
    <source>
        <dbReference type="Proteomes" id="UP000008549"/>
    </source>
</evidence>
<dbReference type="PANTHER" id="PTHR22743:SF165">
    <property type="entry name" value="BTB AND MATH DOMAIN CONTAINING-RELATED"/>
    <property type="match status" value="1"/>
</dbReference>
<organism evidence="2 3">
    <name type="scientific">Caenorhabditis briggsae</name>
    <dbReference type="NCBI Taxonomy" id="6238"/>
    <lineage>
        <taxon>Eukaryota</taxon>
        <taxon>Metazoa</taxon>
        <taxon>Ecdysozoa</taxon>
        <taxon>Nematoda</taxon>
        <taxon>Chromadorea</taxon>
        <taxon>Rhabditida</taxon>
        <taxon>Rhabditina</taxon>
        <taxon>Rhabditomorpha</taxon>
        <taxon>Rhabditoidea</taxon>
        <taxon>Rhabditidae</taxon>
        <taxon>Peloderinae</taxon>
        <taxon>Caenorhabditis</taxon>
    </lineage>
</organism>
<dbReference type="SMART" id="SM00225">
    <property type="entry name" value="BTB"/>
    <property type="match status" value="1"/>
</dbReference>
<keyword evidence="3" id="KW-1185">Reference proteome</keyword>
<dbReference type="RefSeq" id="XP_002640532.1">
    <property type="nucleotide sequence ID" value="XM_002640486.1"/>
</dbReference>
<gene>
    <name evidence="2 4" type="ORF">CBG18694</name>
    <name evidence="2" type="ORF">CBG_18694</name>
</gene>
<dbReference type="CTD" id="8582527"/>
<dbReference type="SUPFAM" id="SSF54695">
    <property type="entry name" value="POZ domain"/>
    <property type="match status" value="1"/>
</dbReference>
<dbReference type="EMBL" id="HE601037">
    <property type="protein sequence ID" value="CAP36092.1"/>
    <property type="molecule type" value="Genomic_DNA"/>
</dbReference>
<dbReference type="OMA" id="ARFRCQD"/>
<dbReference type="HOGENOM" id="CLU_1469492_0_0_1"/>
<evidence type="ECO:0000259" key="1">
    <source>
        <dbReference type="PROSITE" id="PS50097"/>
    </source>
</evidence>
<reference evidence="2 3" key="1">
    <citation type="journal article" date="2003" name="PLoS Biol.">
        <title>The genome sequence of Caenorhabditis briggsae: a platform for comparative genomics.</title>
        <authorList>
            <person name="Stein L.D."/>
            <person name="Bao Z."/>
            <person name="Blasiar D."/>
            <person name="Blumenthal T."/>
            <person name="Brent M.R."/>
            <person name="Chen N."/>
            <person name="Chinwalla A."/>
            <person name="Clarke L."/>
            <person name="Clee C."/>
            <person name="Coghlan A."/>
            <person name="Coulson A."/>
            <person name="D'Eustachio P."/>
            <person name="Fitch D.H."/>
            <person name="Fulton L.A."/>
            <person name="Fulton R.E."/>
            <person name="Griffiths-Jones S."/>
            <person name="Harris T.W."/>
            <person name="Hillier L.W."/>
            <person name="Kamath R."/>
            <person name="Kuwabara P.E."/>
            <person name="Mardis E.R."/>
            <person name="Marra M.A."/>
            <person name="Miner T.L."/>
            <person name="Minx P."/>
            <person name="Mullikin J.C."/>
            <person name="Plumb R.W."/>
            <person name="Rogers J."/>
            <person name="Schein J.E."/>
            <person name="Sohrmann M."/>
            <person name="Spieth J."/>
            <person name="Stajich J.E."/>
            <person name="Wei C."/>
            <person name="Willey D."/>
            <person name="Wilson R.K."/>
            <person name="Durbin R."/>
            <person name="Waterston R.H."/>
        </authorList>
    </citation>
    <scope>NUCLEOTIDE SEQUENCE [LARGE SCALE GENOMIC DNA]</scope>
    <source>
        <strain evidence="2 3">AF16</strain>
    </source>
</reference>
<dbReference type="InParanoid" id="A8XTW2"/>
<evidence type="ECO:0000313" key="2">
    <source>
        <dbReference type="EMBL" id="CAP36092.1"/>
    </source>
</evidence>
<dbReference type="FunCoup" id="A8XTW2">
    <property type="interactions" value="137"/>
</dbReference>
<feature type="domain" description="BTB" evidence="1">
    <location>
        <begin position="36"/>
        <end position="78"/>
    </location>
</feature>
<dbReference type="InterPro" id="IPR052664">
    <property type="entry name" value="BTB-MATH_domain_protein"/>
</dbReference>
<dbReference type="CDD" id="cd18186">
    <property type="entry name" value="BTB_POZ_ZBTB_KLHL-like"/>
    <property type="match status" value="1"/>
</dbReference>
<dbReference type="Proteomes" id="UP000008549">
    <property type="component" value="Unassembled WGS sequence"/>
</dbReference>
<reference evidence="2 3" key="2">
    <citation type="journal article" date="2011" name="PLoS Genet.">
        <title>Caenorhabditis briggsae recombinant inbred line genotypes reveal inter-strain incompatibility and the evolution of recombination.</title>
        <authorList>
            <person name="Ross J.A."/>
            <person name="Koboldt D.C."/>
            <person name="Staisch J.E."/>
            <person name="Chamberlin H.M."/>
            <person name="Gupta B.P."/>
            <person name="Miller R.D."/>
            <person name="Baird S.E."/>
            <person name="Haag E.S."/>
        </authorList>
    </citation>
    <scope>NUCLEOTIDE SEQUENCE [LARGE SCALE GENOMIC DNA]</scope>
    <source>
        <strain evidence="2 3">AF16</strain>
    </source>
</reference>
<dbReference type="InterPro" id="IPR011333">
    <property type="entry name" value="SKP1/BTB/POZ_sf"/>
</dbReference>
<dbReference type="PROSITE" id="PS50097">
    <property type="entry name" value="BTB"/>
    <property type="match status" value="1"/>
</dbReference>
<protein>
    <submittedName>
        <fullName evidence="2">Protein CBG18694</fullName>
    </submittedName>
</protein>
<dbReference type="KEGG" id="cbr:CBG_18694"/>
<sequence length="184" mass="21466">MTKRGGWLIIRVDFRYCLGGGVFGFAGVFTGDDVYLFAFHSLYFKTLFLGKFEESEKSEIELKDIGSWDFQNFLDLIYGEAFVDDDTVMGILKLADMYDSKTARFRCQDFLIEHSSRSLNEKFQLSLQFKLDGLKKKFLSEVKTYNDLRYVIPSNHSDLDTSVWEELFLKSMDLLLEKERKFGV</sequence>
<dbReference type="GeneID" id="8582527"/>
<dbReference type="AlphaFoldDB" id="A8XTW2"/>
<dbReference type="WormBase" id="CBG18694">
    <property type="protein sequence ID" value="CBP38460"/>
    <property type="gene ID" value="WBGene00038071"/>
</dbReference>
<proteinExistence type="predicted"/>
<accession>A8XTW2</accession>
<dbReference type="PANTHER" id="PTHR22743">
    <property type="entry name" value="MEPRIN/TRAF-LIKE MATH FAMILY-C.ELEGANS"/>
    <property type="match status" value="1"/>
</dbReference>
<name>A8XTW2_CAEBR</name>
<evidence type="ECO:0000313" key="4">
    <source>
        <dbReference type="WormBase" id="CBG18694"/>
    </source>
</evidence>
<dbReference type="Pfam" id="PF00651">
    <property type="entry name" value="BTB"/>
    <property type="match status" value="1"/>
</dbReference>
<dbReference type="InterPro" id="IPR000210">
    <property type="entry name" value="BTB/POZ_dom"/>
</dbReference>